<evidence type="ECO:0000256" key="1">
    <source>
        <dbReference type="ARBA" id="ARBA00003141"/>
    </source>
</evidence>
<dbReference type="GO" id="GO:0016829">
    <property type="term" value="F:lyase activity"/>
    <property type="evidence" value="ECO:0007669"/>
    <property type="project" value="UniProtKB-KW"/>
</dbReference>
<proteinExistence type="inferred from homology"/>
<reference evidence="12 13" key="1">
    <citation type="submission" date="2016-10" db="EMBL/GenBank/DDBJ databases">
        <authorList>
            <person name="de Groot N.N."/>
        </authorList>
    </citation>
    <scope>NUCLEOTIDE SEQUENCE [LARGE SCALE GENOMIC DNA]</scope>
    <source>
        <strain>J11</strain>
        <strain evidence="13">PG 39</strain>
    </source>
</reference>
<evidence type="ECO:0000256" key="2">
    <source>
        <dbReference type="ARBA" id="ARBA00009777"/>
    </source>
</evidence>
<dbReference type="SUPFAM" id="SSF102114">
    <property type="entry name" value="Radical SAM enzymes"/>
    <property type="match status" value="1"/>
</dbReference>
<dbReference type="GO" id="GO:0043365">
    <property type="term" value="F:[formate-C-acetyltransferase]-activating enzyme activity"/>
    <property type="evidence" value="ECO:0007669"/>
    <property type="project" value="UniProtKB-UniRule"/>
</dbReference>
<comment type="similarity">
    <text evidence="2 10">Belongs to the organic radical-activating enzymes family.</text>
</comment>
<evidence type="ECO:0000256" key="4">
    <source>
        <dbReference type="ARBA" id="ARBA00022485"/>
    </source>
</evidence>
<evidence type="ECO:0000256" key="7">
    <source>
        <dbReference type="ARBA" id="ARBA00023002"/>
    </source>
</evidence>
<keyword evidence="4 10" id="KW-0004">4Fe-4S</keyword>
<dbReference type="STRING" id="185761.SAMN05660282_01223"/>
<sequence>MRTDGVTGVVSLEPEVGDRVRGVASGIGGTVDEALTEYRTAEERAALMEARRTGDIALVHSWELVTAVDGPGTRMTLFMSGCPLRCQYCHNPDTMHMKTGTLENLNSVVKKVLRYRPVFRASGGGLTVSGGEPLFQIAFTRRLLAKVHAKGVHTAIDTSGFLGSRLRDEDLENIDLVLLDVKSGIPETYRRVTGRELQPTIEFGDRLSALGKPVWVRFVLVPGLTDAEENIQAVADIVEKWKNNVERIEVLPFHNMGADKWAELNMRYTLADTKPPSPEAVEHARDIFRARGFDCVY</sequence>
<keyword evidence="5 10" id="KW-0949">S-adenosyl-L-methionine</keyword>
<dbReference type="SFLD" id="SFLDS00029">
    <property type="entry name" value="Radical_SAM"/>
    <property type="match status" value="1"/>
</dbReference>
<keyword evidence="12" id="KW-0456">Lyase</keyword>
<dbReference type="InterPro" id="IPR012838">
    <property type="entry name" value="PFL1_activating"/>
</dbReference>
<dbReference type="Pfam" id="PF04055">
    <property type="entry name" value="Radical_SAM"/>
    <property type="match status" value="1"/>
</dbReference>
<evidence type="ECO:0000313" key="12">
    <source>
        <dbReference type="EMBL" id="SFG55652.1"/>
    </source>
</evidence>
<name>A0A1I2SSH8_9CORY</name>
<comment type="catalytic activity">
    <reaction evidence="10">
        <text>glycyl-[formate C-acetyltransferase] + reduced [flavodoxin] + S-adenosyl-L-methionine = glycin-2-yl radical-[formate C-acetyltransferase] + semiquinone [flavodoxin] + 5'-deoxyadenosine + L-methionine + H(+)</text>
        <dbReference type="Rhea" id="RHEA:19225"/>
        <dbReference type="Rhea" id="RHEA-COMP:10622"/>
        <dbReference type="Rhea" id="RHEA-COMP:12190"/>
        <dbReference type="Rhea" id="RHEA-COMP:12191"/>
        <dbReference type="Rhea" id="RHEA-COMP:14480"/>
        <dbReference type="ChEBI" id="CHEBI:15378"/>
        <dbReference type="ChEBI" id="CHEBI:17319"/>
        <dbReference type="ChEBI" id="CHEBI:29947"/>
        <dbReference type="ChEBI" id="CHEBI:32722"/>
        <dbReference type="ChEBI" id="CHEBI:57618"/>
        <dbReference type="ChEBI" id="CHEBI:57844"/>
        <dbReference type="ChEBI" id="CHEBI:59789"/>
        <dbReference type="ChEBI" id="CHEBI:140311"/>
        <dbReference type="EC" id="1.97.1.4"/>
    </reaction>
</comment>
<comment type="cofactor">
    <cofactor evidence="10">
        <name>[4Fe-4S] cluster</name>
        <dbReference type="ChEBI" id="CHEBI:49883"/>
    </cofactor>
    <text evidence="10">Binds 1 [4Fe-4S] cluster. The cluster is coordinated with 3 cysteines and an exchangeable S-adenosyl-L-methionine.</text>
</comment>
<keyword evidence="12" id="KW-0670">Pyruvate</keyword>
<organism evidence="12 13">
    <name type="scientific">Corynebacterium spheniscorum</name>
    <dbReference type="NCBI Taxonomy" id="185761"/>
    <lineage>
        <taxon>Bacteria</taxon>
        <taxon>Bacillati</taxon>
        <taxon>Actinomycetota</taxon>
        <taxon>Actinomycetes</taxon>
        <taxon>Mycobacteriales</taxon>
        <taxon>Corynebacteriaceae</taxon>
        <taxon>Corynebacterium</taxon>
    </lineage>
</organism>
<dbReference type="SFLD" id="SFLDG01066">
    <property type="entry name" value="organic_radical-activating_enz"/>
    <property type="match status" value="1"/>
</dbReference>
<comment type="subcellular location">
    <subcellularLocation>
        <location evidence="10">Cytoplasm</location>
    </subcellularLocation>
</comment>
<evidence type="ECO:0000256" key="3">
    <source>
        <dbReference type="ARBA" id="ARBA00021356"/>
    </source>
</evidence>
<dbReference type="CDD" id="cd01335">
    <property type="entry name" value="Radical_SAM"/>
    <property type="match status" value="1"/>
</dbReference>
<keyword evidence="13" id="KW-1185">Reference proteome</keyword>
<evidence type="ECO:0000256" key="9">
    <source>
        <dbReference type="ARBA" id="ARBA00023014"/>
    </source>
</evidence>
<dbReference type="InterPro" id="IPR034457">
    <property type="entry name" value="Organic_radical-activating"/>
</dbReference>
<feature type="domain" description="Radical SAM core" evidence="11">
    <location>
        <begin position="68"/>
        <end position="294"/>
    </location>
</feature>
<evidence type="ECO:0000256" key="5">
    <source>
        <dbReference type="ARBA" id="ARBA00022691"/>
    </source>
</evidence>
<dbReference type="PANTHER" id="PTHR30352">
    <property type="entry name" value="PYRUVATE FORMATE-LYASE-ACTIVATING ENZYME"/>
    <property type="match status" value="1"/>
</dbReference>
<keyword evidence="7 10" id="KW-0560">Oxidoreductase</keyword>
<protein>
    <recommendedName>
        <fullName evidence="3 10">Pyruvate formate-lyase-activating enzyme</fullName>
        <ecNumber evidence="10">1.97.1.4</ecNumber>
    </recommendedName>
</protein>
<accession>A0A1I2SSH8</accession>
<evidence type="ECO:0000256" key="10">
    <source>
        <dbReference type="RuleBase" id="RU362053"/>
    </source>
</evidence>
<dbReference type="GO" id="GO:0005737">
    <property type="term" value="C:cytoplasm"/>
    <property type="evidence" value="ECO:0007669"/>
    <property type="project" value="UniProtKB-SubCell"/>
</dbReference>
<dbReference type="PROSITE" id="PS51918">
    <property type="entry name" value="RADICAL_SAM"/>
    <property type="match status" value="1"/>
</dbReference>
<dbReference type="NCBIfam" id="TIGR02493">
    <property type="entry name" value="PFLA"/>
    <property type="match status" value="1"/>
</dbReference>
<keyword evidence="6 10" id="KW-0479">Metal-binding</keyword>
<dbReference type="InterPro" id="IPR007197">
    <property type="entry name" value="rSAM"/>
</dbReference>
<dbReference type="Gene3D" id="3.20.20.70">
    <property type="entry name" value="Aldolase class I"/>
    <property type="match status" value="1"/>
</dbReference>
<evidence type="ECO:0000259" key="11">
    <source>
        <dbReference type="PROSITE" id="PS51918"/>
    </source>
</evidence>
<dbReference type="GO" id="GO:0046872">
    <property type="term" value="F:metal ion binding"/>
    <property type="evidence" value="ECO:0007669"/>
    <property type="project" value="UniProtKB-UniRule"/>
</dbReference>
<evidence type="ECO:0000256" key="6">
    <source>
        <dbReference type="ARBA" id="ARBA00022723"/>
    </source>
</evidence>
<keyword evidence="8 10" id="KW-0408">Iron</keyword>
<dbReference type="EC" id="1.97.1.4" evidence="10"/>
<comment type="function">
    <text evidence="1 10">Activation of pyruvate formate-lyase under anaerobic conditions by generation of an organic free radical, using S-adenosylmethionine and reduced flavodoxin as cosubstrates to produce 5'-deoxy-adenosine.</text>
</comment>
<keyword evidence="9 10" id="KW-0411">Iron-sulfur</keyword>
<keyword evidence="10" id="KW-0963">Cytoplasm</keyword>
<dbReference type="InterPro" id="IPR058240">
    <property type="entry name" value="rSAM_sf"/>
</dbReference>
<dbReference type="InterPro" id="IPR013785">
    <property type="entry name" value="Aldolase_TIM"/>
</dbReference>
<dbReference type="AlphaFoldDB" id="A0A1I2SSH8"/>
<evidence type="ECO:0000256" key="8">
    <source>
        <dbReference type="ARBA" id="ARBA00023004"/>
    </source>
</evidence>
<dbReference type="OrthoDB" id="9782387at2"/>
<dbReference type="InterPro" id="IPR001989">
    <property type="entry name" value="Radical_activat_CS"/>
</dbReference>
<dbReference type="PANTHER" id="PTHR30352:SF5">
    <property type="entry name" value="PYRUVATE FORMATE-LYASE 1-ACTIVATING ENZYME"/>
    <property type="match status" value="1"/>
</dbReference>
<dbReference type="Proteomes" id="UP000199065">
    <property type="component" value="Unassembled WGS sequence"/>
</dbReference>
<gene>
    <name evidence="12" type="ORF">SAMN05660282_01223</name>
</gene>
<dbReference type="EMBL" id="FOPJ01000006">
    <property type="protein sequence ID" value="SFG55652.1"/>
    <property type="molecule type" value="Genomic_DNA"/>
</dbReference>
<dbReference type="PROSITE" id="PS01087">
    <property type="entry name" value="RADICAL_ACTIVATING"/>
    <property type="match status" value="1"/>
</dbReference>
<dbReference type="RefSeq" id="WP_092285486.1">
    <property type="nucleotide sequence ID" value="NZ_FOPJ01000006.1"/>
</dbReference>
<evidence type="ECO:0000313" key="13">
    <source>
        <dbReference type="Proteomes" id="UP000199065"/>
    </source>
</evidence>
<dbReference type="GO" id="GO:0051539">
    <property type="term" value="F:4 iron, 4 sulfur cluster binding"/>
    <property type="evidence" value="ECO:0007669"/>
    <property type="project" value="UniProtKB-UniRule"/>
</dbReference>